<dbReference type="HOGENOM" id="CLU_3273756_0_0_4"/>
<evidence type="ECO:0000313" key="1">
    <source>
        <dbReference type="EMBL" id="EQM95303.1"/>
    </source>
</evidence>
<keyword evidence="2" id="KW-1185">Reference proteome</keyword>
<dbReference type="AlphaFoldDB" id="T5LUY8"/>
<accession>T5LUY8</accession>
<gene>
    <name evidence="1" type="ORF">OFAG_02134</name>
</gene>
<evidence type="ECO:0000313" key="2">
    <source>
        <dbReference type="Proteomes" id="UP000003973"/>
    </source>
</evidence>
<dbReference type="EMBL" id="ACDP02000006">
    <property type="protein sequence ID" value="EQM95303.1"/>
    <property type="molecule type" value="Genomic_DNA"/>
</dbReference>
<dbReference type="RefSeq" id="WP_020994818.1">
    <property type="nucleotide sequence ID" value="NZ_CABMNL010000001.1"/>
</dbReference>
<protein>
    <submittedName>
        <fullName evidence="1">Uncharacterized protein</fullName>
    </submittedName>
</protein>
<reference evidence="1" key="1">
    <citation type="submission" date="2011-10" db="EMBL/GenBank/DDBJ databases">
        <title>The Genome Sequence of Oxalobacter formigenes HOxBLS.</title>
        <authorList>
            <consortium name="The Broad Institute Genome Sequencing Platform"/>
            <person name="Earl A."/>
            <person name="Ward D."/>
            <person name="Feldgarden M."/>
            <person name="Gevers D."/>
            <person name="Allison M.J."/>
            <person name="Humphrey S."/>
            <person name="Young S.K."/>
            <person name="Zeng Q."/>
            <person name="Gargeya S."/>
            <person name="Fitzgerald M."/>
            <person name="Haas B."/>
            <person name="Abouelleil A."/>
            <person name="Alvarado L."/>
            <person name="Arachchi H.M."/>
            <person name="Berlin A."/>
            <person name="Brown A."/>
            <person name="Chapman S.B."/>
            <person name="Chen Z."/>
            <person name="Dunbar C."/>
            <person name="Freedman E."/>
            <person name="Gearin G."/>
            <person name="Goldberg J."/>
            <person name="Griggs A."/>
            <person name="Gujja S."/>
            <person name="Heiman D."/>
            <person name="Howarth C."/>
            <person name="Larson L."/>
            <person name="Lui A."/>
            <person name="MacDonald P.J.P."/>
            <person name="Montmayeur A."/>
            <person name="Murphy C."/>
            <person name="Neiman D."/>
            <person name="Pearson M."/>
            <person name="Priest M."/>
            <person name="Roberts A."/>
            <person name="Saif S."/>
            <person name="Shea T."/>
            <person name="Shenoy N."/>
            <person name="Sisk P."/>
            <person name="Stolte C."/>
            <person name="Sykes S."/>
            <person name="Wortman J."/>
            <person name="Nusbaum C."/>
            <person name="Birren B."/>
        </authorList>
    </citation>
    <scope>NUCLEOTIDE SEQUENCE [LARGE SCALE GENOMIC DNA]</scope>
    <source>
        <strain evidence="1">HOxBLS</strain>
    </source>
</reference>
<dbReference type="Proteomes" id="UP000003973">
    <property type="component" value="Unassembled WGS sequence"/>
</dbReference>
<organism evidence="1 2">
    <name type="scientific">Oxalobacter paraformigenes</name>
    <dbReference type="NCBI Taxonomy" id="556268"/>
    <lineage>
        <taxon>Bacteria</taxon>
        <taxon>Pseudomonadati</taxon>
        <taxon>Pseudomonadota</taxon>
        <taxon>Betaproteobacteria</taxon>
        <taxon>Burkholderiales</taxon>
        <taxon>Oxalobacteraceae</taxon>
        <taxon>Oxalobacter</taxon>
    </lineage>
</organism>
<proteinExistence type="predicted"/>
<name>T5LUY8_9BURK</name>
<sequence length="41" mass="4310">MKREVTALAMLGVVSGMAHAQTDVRITVLSIPAISSKRAVT</sequence>
<comment type="caution">
    <text evidence="1">The sequence shown here is derived from an EMBL/GenBank/DDBJ whole genome shotgun (WGS) entry which is preliminary data.</text>
</comment>